<proteinExistence type="inferred from homology"/>
<dbReference type="RefSeq" id="WP_034833186.1">
    <property type="nucleotide sequence ID" value="NZ_JOKH01000001.1"/>
</dbReference>
<dbReference type="AlphaFoldDB" id="A0A081NLR5"/>
<evidence type="ECO:0000256" key="5">
    <source>
        <dbReference type="ARBA" id="ARBA00023284"/>
    </source>
</evidence>
<reference evidence="8 9" key="1">
    <citation type="submission" date="2014-06" db="EMBL/GenBank/DDBJ databases">
        <title>Whole Genome Sequences of Three Symbiotic Endozoicomonas Bacteria.</title>
        <authorList>
            <person name="Neave M.J."/>
            <person name="Apprill A."/>
            <person name="Voolstra C.R."/>
        </authorList>
    </citation>
    <scope>NUCLEOTIDE SEQUENCE [LARGE SCALE GENOMIC DNA]</scope>
    <source>
        <strain evidence="8 9">DSM 25634</strain>
    </source>
</reference>
<protein>
    <recommendedName>
        <fullName evidence="6">Glutaredoxin</fullName>
    </recommendedName>
</protein>
<dbReference type="EMBL" id="JOKH01000001">
    <property type="protein sequence ID" value="KEQ19388.1"/>
    <property type="molecule type" value="Genomic_DNA"/>
</dbReference>
<evidence type="ECO:0000259" key="7">
    <source>
        <dbReference type="Pfam" id="PF00462"/>
    </source>
</evidence>
<evidence type="ECO:0000313" key="8">
    <source>
        <dbReference type="EMBL" id="KEQ19388.1"/>
    </source>
</evidence>
<evidence type="ECO:0000256" key="6">
    <source>
        <dbReference type="RuleBase" id="RU364065"/>
    </source>
</evidence>
<dbReference type="PRINTS" id="PR00160">
    <property type="entry name" value="GLUTAREDOXIN"/>
</dbReference>
<dbReference type="PROSITE" id="PS51354">
    <property type="entry name" value="GLUTAREDOXIN_2"/>
    <property type="match status" value="1"/>
</dbReference>
<dbReference type="STRING" id="1137799.GZ78_05360"/>
<keyword evidence="6" id="KW-0963">Cytoplasm</keyword>
<feature type="domain" description="Glutaredoxin" evidence="7">
    <location>
        <begin position="4"/>
        <end position="63"/>
    </location>
</feature>
<dbReference type="SUPFAM" id="SSF52833">
    <property type="entry name" value="Thioredoxin-like"/>
    <property type="match status" value="1"/>
</dbReference>
<dbReference type="PROSITE" id="PS00195">
    <property type="entry name" value="GLUTAREDOXIN_1"/>
    <property type="match status" value="1"/>
</dbReference>
<comment type="caution">
    <text evidence="8">The sequence shown here is derived from an EMBL/GenBank/DDBJ whole genome shotgun (WGS) entry which is preliminary data.</text>
</comment>
<dbReference type="PANTHER" id="PTHR45694">
    <property type="entry name" value="GLUTAREDOXIN 2"/>
    <property type="match status" value="1"/>
</dbReference>
<keyword evidence="2 6" id="KW-0813">Transport</keyword>
<dbReference type="Proteomes" id="UP000028073">
    <property type="component" value="Unassembled WGS sequence"/>
</dbReference>
<dbReference type="GO" id="GO:0045454">
    <property type="term" value="P:cell redox homeostasis"/>
    <property type="evidence" value="ECO:0007669"/>
    <property type="project" value="InterPro"/>
</dbReference>
<dbReference type="PANTHER" id="PTHR45694:SF18">
    <property type="entry name" value="GLUTAREDOXIN-1-RELATED"/>
    <property type="match status" value="1"/>
</dbReference>
<dbReference type="GO" id="GO:0005737">
    <property type="term" value="C:cytoplasm"/>
    <property type="evidence" value="ECO:0007669"/>
    <property type="project" value="TreeGrafter"/>
</dbReference>
<keyword evidence="3 6" id="KW-0249">Electron transport</keyword>
<dbReference type="InterPro" id="IPR002109">
    <property type="entry name" value="Glutaredoxin"/>
</dbReference>
<dbReference type="eggNOG" id="COG0695">
    <property type="taxonomic scope" value="Bacteria"/>
</dbReference>
<dbReference type="Pfam" id="PF00462">
    <property type="entry name" value="Glutaredoxin"/>
    <property type="match status" value="1"/>
</dbReference>
<accession>A0A081NLR5</accession>
<dbReference type="InterPro" id="IPR036249">
    <property type="entry name" value="Thioredoxin-like_sf"/>
</dbReference>
<keyword evidence="9" id="KW-1185">Reference proteome</keyword>
<dbReference type="GO" id="GO:0034599">
    <property type="term" value="P:cellular response to oxidative stress"/>
    <property type="evidence" value="ECO:0007669"/>
    <property type="project" value="TreeGrafter"/>
</dbReference>
<name>A0A081NLR5_9GAMM</name>
<dbReference type="InterPro" id="IPR014025">
    <property type="entry name" value="Glutaredoxin_subgr"/>
</dbReference>
<dbReference type="InterPro" id="IPR011900">
    <property type="entry name" value="GRX_bact"/>
</dbReference>
<keyword evidence="4" id="KW-1015">Disulfide bond</keyword>
<comment type="function">
    <text evidence="6">Has a glutathione-disulfide oxidoreductase activity in the presence of NADPH and glutathione reductase. Reduces low molecular weight disulfides and proteins.</text>
</comment>
<dbReference type="OrthoDB" id="9814618at2"/>
<evidence type="ECO:0000313" key="9">
    <source>
        <dbReference type="Proteomes" id="UP000028073"/>
    </source>
</evidence>
<gene>
    <name evidence="8" type="ORF">GZ78_05360</name>
</gene>
<dbReference type="GO" id="GO:0015038">
    <property type="term" value="F:glutathione disulfide oxidoreductase activity"/>
    <property type="evidence" value="ECO:0007669"/>
    <property type="project" value="UniProtKB-UniRule"/>
</dbReference>
<sequence length="83" mass="9161">MAPVTLYISAYCPFCHQALRLLDSKGVSYQTISVDGRSDVRQDMTNKAGSHTVPQIWIGDTHVGGCDDLYALESEGRLNDMLK</sequence>
<evidence type="ECO:0000256" key="2">
    <source>
        <dbReference type="ARBA" id="ARBA00022448"/>
    </source>
</evidence>
<dbReference type="NCBIfam" id="TIGR02181">
    <property type="entry name" value="GRX_bact"/>
    <property type="match status" value="1"/>
</dbReference>
<keyword evidence="5 6" id="KW-0676">Redox-active center</keyword>
<evidence type="ECO:0000256" key="3">
    <source>
        <dbReference type="ARBA" id="ARBA00022982"/>
    </source>
</evidence>
<dbReference type="Gene3D" id="3.40.30.10">
    <property type="entry name" value="Glutaredoxin"/>
    <property type="match status" value="1"/>
</dbReference>
<dbReference type="CDD" id="cd03418">
    <property type="entry name" value="GRX_GRXb_1_3_like"/>
    <property type="match status" value="1"/>
</dbReference>
<comment type="similarity">
    <text evidence="1 6">Belongs to the glutaredoxin family.</text>
</comment>
<dbReference type="InterPro" id="IPR011767">
    <property type="entry name" value="GLR_AS"/>
</dbReference>
<evidence type="ECO:0000256" key="1">
    <source>
        <dbReference type="ARBA" id="ARBA00007787"/>
    </source>
</evidence>
<organism evidence="8 9">
    <name type="scientific">Endozoicomonas numazuensis</name>
    <dbReference type="NCBI Taxonomy" id="1137799"/>
    <lineage>
        <taxon>Bacteria</taxon>
        <taxon>Pseudomonadati</taxon>
        <taxon>Pseudomonadota</taxon>
        <taxon>Gammaproteobacteria</taxon>
        <taxon>Oceanospirillales</taxon>
        <taxon>Endozoicomonadaceae</taxon>
        <taxon>Endozoicomonas</taxon>
    </lineage>
</organism>
<evidence type="ECO:0000256" key="4">
    <source>
        <dbReference type="ARBA" id="ARBA00023157"/>
    </source>
</evidence>